<keyword evidence="1" id="KW-0472">Membrane</keyword>
<organism evidence="3 4">
    <name type="scientific">Paraglaciecola psychrophila 170</name>
    <dbReference type="NCBI Taxonomy" id="1129794"/>
    <lineage>
        <taxon>Bacteria</taxon>
        <taxon>Pseudomonadati</taxon>
        <taxon>Pseudomonadota</taxon>
        <taxon>Gammaproteobacteria</taxon>
        <taxon>Alteromonadales</taxon>
        <taxon>Alteromonadaceae</taxon>
        <taxon>Paraglaciecola</taxon>
    </lineage>
</organism>
<sequence>MKYLFTLICLIVTSSAMAHEDHALGESVHFAYHIAFWSLCALVVYKGFAWFKARNISKKR</sequence>
<keyword evidence="2" id="KW-0732">Signal</keyword>
<dbReference type="STRING" id="1129794.C427_5562"/>
<dbReference type="EMBL" id="CP003837">
    <property type="protein sequence ID" value="AGH47656.1"/>
    <property type="molecule type" value="Genomic_DNA"/>
</dbReference>
<dbReference type="AlphaFoldDB" id="K6YW20"/>
<reference evidence="3 4" key="1">
    <citation type="journal article" date="2013" name="Genome Announc.">
        <title>Complete Genome Sequence of Glaciecola psychrophila Strain 170T.</title>
        <authorList>
            <person name="Yin J."/>
            <person name="Chen J."/>
            <person name="Liu G."/>
            <person name="Yu Y."/>
            <person name="Song L."/>
            <person name="Wang X."/>
            <person name="Qu X."/>
        </authorList>
    </citation>
    <scope>NUCLEOTIDE SEQUENCE [LARGE SCALE GENOMIC DNA]</scope>
    <source>
        <strain evidence="3 4">170</strain>
    </source>
</reference>
<evidence type="ECO:0000256" key="1">
    <source>
        <dbReference type="SAM" id="Phobius"/>
    </source>
</evidence>
<feature type="signal peptide" evidence="2">
    <location>
        <begin position="1"/>
        <end position="18"/>
    </location>
</feature>
<protein>
    <submittedName>
        <fullName evidence="3">Uncharacterized protein</fullName>
    </submittedName>
</protein>
<gene>
    <name evidence="3" type="ORF">C427_5562</name>
</gene>
<dbReference type="PATRIC" id="fig|1129794.4.peg.5538"/>
<dbReference type="OrthoDB" id="6388864at2"/>
<proteinExistence type="predicted"/>
<evidence type="ECO:0000256" key="2">
    <source>
        <dbReference type="SAM" id="SignalP"/>
    </source>
</evidence>
<feature type="chain" id="PRO_5003897770" evidence="2">
    <location>
        <begin position="19"/>
        <end position="60"/>
    </location>
</feature>
<evidence type="ECO:0000313" key="4">
    <source>
        <dbReference type="Proteomes" id="UP000011864"/>
    </source>
</evidence>
<evidence type="ECO:0000313" key="3">
    <source>
        <dbReference type="EMBL" id="AGH47656.1"/>
    </source>
</evidence>
<feature type="transmembrane region" description="Helical" evidence="1">
    <location>
        <begin position="34"/>
        <end position="51"/>
    </location>
</feature>
<keyword evidence="1" id="KW-0812">Transmembrane</keyword>
<dbReference type="RefSeq" id="WP_007636714.1">
    <property type="nucleotide sequence ID" value="NC_020514.1"/>
</dbReference>
<keyword evidence="1" id="KW-1133">Transmembrane helix</keyword>
<dbReference type="HOGENOM" id="CLU_2912232_0_0_6"/>
<keyword evidence="4" id="KW-1185">Reference proteome</keyword>
<dbReference type="Proteomes" id="UP000011864">
    <property type="component" value="Chromosome"/>
</dbReference>
<name>K6YW20_9ALTE</name>
<dbReference type="KEGG" id="gps:C427_5562"/>
<accession>K6YW20</accession>